<evidence type="ECO:0000259" key="1">
    <source>
        <dbReference type="Pfam" id="PF01738"/>
    </source>
</evidence>
<accession>A0A850PQR0</accession>
<dbReference type="EMBL" id="JABFYL010000024">
    <property type="protein sequence ID" value="NVN50440.1"/>
    <property type="molecule type" value="Genomic_DNA"/>
</dbReference>
<keyword evidence="3" id="KW-1185">Reference proteome</keyword>
<dbReference type="InterPro" id="IPR051049">
    <property type="entry name" value="Dienelactone_hydrolase-like"/>
</dbReference>
<keyword evidence="2" id="KW-0378">Hydrolase</keyword>
<dbReference type="RefSeq" id="WP_347133341.1">
    <property type="nucleotide sequence ID" value="NZ_JABFYL010000024.1"/>
</dbReference>
<evidence type="ECO:0000313" key="3">
    <source>
        <dbReference type="Proteomes" id="UP000570517"/>
    </source>
</evidence>
<dbReference type="Pfam" id="PF01738">
    <property type="entry name" value="DLH"/>
    <property type="match status" value="1"/>
</dbReference>
<dbReference type="SUPFAM" id="SSF53474">
    <property type="entry name" value="alpha/beta-Hydrolases"/>
    <property type="match status" value="1"/>
</dbReference>
<comment type="caution">
    <text evidence="2">The sequence shown here is derived from an EMBL/GenBank/DDBJ whole genome shotgun (WGS) entry which is preliminary data.</text>
</comment>
<dbReference type="InterPro" id="IPR029058">
    <property type="entry name" value="AB_hydrolase_fold"/>
</dbReference>
<evidence type="ECO:0000313" key="2">
    <source>
        <dbReference type="EMBL" id="NVN50440.1"/>
    </source>
</evidence>
<reference evidence="2 3" key="1">
    <citation type="submission" date="2020-05" db="EMBL/GenBank/DDBJ databases">
        <title>Draft genome sequence of Mycobacterium hippocampi DL, isolated from European seabass, Dicentrarchus labrax, reared in fish farms.</title>
        <authorList>
            <person name="Stathopoulou P."/>
            <person name="Asimakis E."/>
            <person name="Tzokas K."/>
            <person name="Batargias C."/>
            <person name="Tsiamis G."/>
        </authorList>
    </citation>
    <scope>NUCLEOTIDE SEQUENCE [LARGE SCALE GENOMIC DNA]</scope>
    <source>
        <strain evidence="2 3">DL</strain>
    </source>
</reference>
<dbReference type="InterPro" id="IPR002925">
    <property type="entry name" value="Dienelactn_hydro"/>
</dbReference>
<name>A0A850PQR0_9MYCO</name>
<proteinExistence type="predicted"/>
<feature type="domain" description="Dienelactone hydrolase" evidence="1">
    <location>
        <begin position="12"/>
        <end position="229"/>
    </location>
</feature>
<organism evidence="2 3">
    <name type="scientific">Mycolicibacterium hippocampi</name>
    <dbReference type="NCBI Taxonomy" id="659824"/>
    <lineage>
        <taxon>Bacteria</taxon>
        <taxon>Bacillati</taxon>
        <taxon>Actinomycetota</taxon>
        <taxon>Actinomycetes</taxon>
        <taxon>Mycobacteriales</taxon>
        <taxon>Mycobacteriaceae</taxon>
        <taxon>Mycolicibacterium</taxon>
    </lineage>
</organism>
<dbReference type="AlphaFoldDB" id="A0A850PQR0"/>
<dbReference type="GO" id="GO:0016787">
    <property type="term" value="F:hydrolase activity"/>
    <property type="evidence" value="ECO:0007669"/>
    <property type="project" value="UniProtKB-KW"/>
</dbReference>
<dbReference type="Proteomes" id="UP000570517">
    <property type="component" value="Unassembled WGS sequence"/>
</dbReference>
<dbReference type="Gene3D" id="3.40.50.1820">
    <property type="entry name" value="alpha/beta hydrolase"/>
    <property type="match status" value="1"/>
</dbReference>
<gene>
    <name evidence="2" type="ORF">HLY00_5377</name>
</gene>
<dbReference type="PANTHER" id="PTHR46623:SF6">
    <property type="entry name" value="ALPHA_BETA-HYDROLASES SUPERFAMILY PROTEIN"/>
    <property type="match status" value="1"/>
</dbReference>
<sequence>MDILVSAPQHLSIPDGDGPWPGVVVIHDVGGLSHDIRRACDRLAAAGFLALAPNLIEPGRQLRCVMAMVRALRSGAGPAVDEIVGARDQLAGRPDCTGTVGSVGFCIGGGFCLLLAPRGVFDATAPNYGNWPRSADDADALRRSCPVVASYGARDPSLKGHSARLESILTEGAVPHDVKEYPDVGHSFMNDWRDAPWRLRVFEHIPGFRFSEPESEDAWSRIVEFFDAHLSVR</sequence>
<dbReference type="PANTHER" id="PTHR46623">
    <property type="entry name" value="CARBOXYMETHYLENEBUTENOLIDASE-RELATED"/>
    <property type="match status" value="1"/>
</dbReference>
<protein>
    <submittedName>
        <fullName evidence="2">Dienelactone hydrolase family protein</fullName>
    </submittedName>
</protein>